<dbReference type="InterPro" id="IPR003439">
    <property type="entry name" value="ABC_transporter-like_ATP-bd"/>
</dbReference>
<comment type="caution">
    <text evidence="6">The sequence shown here is derived from an EMBL/GenBank/DDBJ whole genome shotgun (WGS) entry which is preliminary data.</text>
</comment>
<evidence type="ECO:0000256" key="4">
    <source>
        <dbReference type="ARBA" id="ARBA00022840"/>
    </source>
</evidence>
<accession>A0A8J7H5P3</accession>
<dbReference type="Pfam" id="PF00005">
    <property type="entry name" value="ABC_tran"/>
    <property type="match status" value="1"/>
</dbReference>
<keyword evidence="2" id="KW-0813">Transport</keyword>
<dbReference type="PANTHER" id="PTHR42798:SF7">
    <property type="entry name" value="ALPHA-D-RIBOSE 1-METHYLPHOSPHONATE 5-TRIPHOSPHATE SYNTHASE SUBUNIT PHNL"/>
    <property type="match status" value="1"/>
</dbReference>
<dbReference type="InterPro" id="IPR003593">
    <property type="entry name" value="AAA+_ATPase"/>
</dbReference>
<dbReference type="Proteomes" id="UP000623269">
    <property type="component" value="Unassembled WGS sequence"/>
</dbReference>
<dbReference type="PANTHER" id="PTHR42798">
    <property type="entry name" value="LIPOPROTEIN-RELEASING SYSTEM ATP-BINDING PROTEIN LOLD"/>
    <property type="match status" value="1"/>
</dbReference>
<dbReference type="InterPro" id="IPR027417">
    <property type="entry name" value="P-loop_NTPase"/>
</dbReference>
<name>A0A8J7H5P3_9FIRM</name>
<proteinExistence type="inferred from homology"/>
<evidence type="ECO:0000256" key="3">
    <source>
        <dbReference type="ARBA" id="ARBA00022741"/>
    </source>
</evidence>
<dbReference type="Gene3D" id="3.40.50.300">
    <property type="entry name" value="P-loop containing nucleotide triphosphate hydrolases"/>
    <property type="match status" value="1"/>
</dbReference>
<dbReference type="PROSITE" id="PS50893">
    <property type="entry name" value="ABC_TRANSPORTER_2"/>
    <property type="match status" value="1"/>
</dbReference>
<gene>
    <name evidence="6" type="ORF">I5677_12650</name>
</gene>
<protein>
    <submittedName>
        <fullName evidence="6">ABC transporter ATP-binding protein</fullName>
    </submittedName>
</protein>
<evidence type="ECO:0000313" key="7">
    <source>
        <dbReference type="Proteomes" id="UP000623269"/>
    </source>
</evidence>
<comment type="similarity">
    <text evidence="1">Belongs to the ABC transporter superfamily.</text>
</comment>
<evidence type="ECO:0000256" key="2">
    <source>
        <dbReference type="ARBA" id="ARBA00022448"/>
    </source>
</evidence>
<reference evidence="6" key="1">
    <citation type="submission" date="2020-12" db="EMBL/GenBank/DDBJ databases">
        <title>M. sibirica DSM 26468T genome.</title>
        <authorList>
            <person name="Thieme N."/>
            <person name="Rettenmaier R."/>
            <person name="Zverlov V."/>
            <person name="Liebl W."/>
        </authorList>
    </citation>
    <scope>NUCLEOTIDE SEQUENCE</scope>
    <source>
        <strain evidence="6">DSM 26468</strain>
    </source>
</reference>
<dbReference type="SMART" id="SM00382">
    <property type="entry name" value="AAA"/>
    <property type="match status" value="1"/>
</dbReference>
<sequence length="252" mass="27725">MSNVILSTNKLCKTFSNGGMQQHVLKNLDIEIYEGDFTVIMGSSGAGKSTLLYALSGMDKPTLGSVRFFDEEIAKQSNDMLAVFRRKNCGFVFQQMFLLDNMSILDNILASGLLVSKDRKSITARAKDLLTQVGLTEVIWRKFPSQLSGGEVQRAAIVRALINQPKVVFADEPTGSLNSAAGKAVLDVLTEANNNGQSMIMVTHDLKSARRGNRILYMRDGVIHGVCDLGKYVSGDKERHDKLQAFLAEMGW</sequence>
<organism evidence="6 7">
    <name type="scientific">Mobilitalea sibirica</name>
    <dbReference type="NCBI Taxonomy" id="1462919"/>
    <lineage>
        <taxon>Bacteria</taxon>
        <taxon>Bacillati</taxon>
        <taxon>Bacillota</taxon>
        <taxon>Clostridia</taxon>
        <taxon>Lachnospirales</taxon>
        <taxon>Lachnospiraceae</taxon>
        <taxon>Mobilitalea</taxon>
    </lineage>
</organism>
<keyword evidence="4 6" id="KW-0067">ATP-binding</keyword>
<evidence type="ECO:0000256" key="1">
    <source>
        <dbReference type="ARBA" id="ARBA00005417"/>
    </source>
</evidence>
<dbReference type="GO" id="GO:0005524">
    <property type="term" value="F:ATP binding"/>
    <property type="evidence" value="ECO:0007669"/>
    <property type="project" value="UniProtKB-KW"/>
</dbReference>
<dbReference type="CDD" id="cd03255">
    <property type="entry name" value="ABC_MJ0796_LolCDE_FtsE"/>
    <property type="match status" value="1"/>
</dbReference>
<dbReference type="EMBL" id="JAEAGR010000013">
    <property type="protein sequence ID" value="MBH1941744.1"/>
    <property type="molecule type" value="Genomic_DNA"/>
</dbReference>
<dbReference type="AlphaFoldDB" id="A0A8J7H5P3"/>
<dbReference type="InterPro" id="IPR017911">
    <property type="entry name" value="MacB-like_ATP-bd"/>
</dbReference>
<evidence type="ECO:0000259" key="5">
    <source>
        <dbReference type="PROSITE" id="PS50893"/>
    </source>
</evidence>
<dbReference type="RefSeq" id="WP_197661983.1">
    <property type="nucleotide sequence ID" value="NZ_JAEAGR010000013.1"/>
</dbReference>
<dbReference type="GO" id="GO:0016887">
    <property type="term" value="F:ATP hydrolysis activity"/>
    <property type="evidence" value="ECO:0007669"/>
    <property type="project" value="InterPro"/>
</dbReference>
<keyword evidence="7" id="KW-1185">Reference proteome</keyword>
<keyword evidence="3" id="KW-0547">Nucleotide-binding</keyword>
<feature type="domain" description="ABC transporter" evidence="5">
    <location>
        <begin position="6"/>
        <end position="245"/>
    </location>
</feature>
<dbReference type="SUPFAM" id="SSF52540">
    <property type="entry name" value="P-loop containing nucleoside triphosphate hydrolases"/>
    <property type="match status" value="1"/>
</dbReference>
<evidence type="ECO:0000313" key="6">
    <source>
        <dbReference type="EMBL" id="MBH1941744.1"/>
    </source>
</evidence>